<gene>
    <name evidence="7" type="ORF">LIN78_02675</name>
</gene>
<feature type="domain" description="PAC" evidence="3">
    <location>
        <begin position="447"/>
        <end position="499"/>
    </location>
</feature>
<evidence type="ECO:0000259" key="6">
    <source>
        <dbReference type="PROSITE" id="PS50887"/>
    </source>
</evidence>
<dbReference type="InterPro" id="IPR035919">
    <property type="entry name" value="EAL_sf"/>
</dbReference>
<dbReference type="InterPro" id="IPR052155">
    <property type="entry name" value="Biofilm_reg_signaling"/>
</dbReference>
<evidence type="ECO:0000259" key="4">
    <source>
        <dbReference type="PROSITE" id="PS50883"/>
    </source>
</evidence>
<dbReference type="CDD" id="cd01949">
    <property type="entry name" value="GGDEF"/>
    <property type="match status" value="1"/>
</dbReference>
<dbReference type="CDD" id="cd00130">
    <property type="entry name" value="PAS"/>
    <property type="match status" value="1"/>
</dbReference>
<evidence type="ECO:0000313" key="7">
    <source>
        <dbReference type="EMBL" id="MCB6182455.1"/>
    </source>
</evidence>
<dbReference type="SMART" id="SM00052">
    <property type="entry name" value="EAL"/>
    <property type="match status" value="1"/>
</dbReference>
<dbReference type="Gene3D" id="6.10.340.10">
    <property type="match status" value="1"/>
</dbReference>
<dbReference type="SMART" id="SM00267">
    <property type="entry name" value="GGDEF"/>
    <property type="match status" value="1"/>
</dbReference>
<dbReference type="PROSITE" id="PS50883">
    <property type="entry name" value="EAL"/>
    <property type="match status" value="1"/>
</dbReference>
<dbReference type="InterPro" id="IPR001610">
    <property type="entry name" value="PAC"/>
</dbReference>
<dbReference type="Pfam" id="PF00672">
    <property type="entry name" value="HAMP"/>
    <property type="match status" value="1"/>
</dbReference>
<dbReference type="SMART" id="SM00091">
    <property type="entry name" value="PAS"/>
    <property type="match status" value="2"/>
</dbReference>
<dbReference type="PROSITE" id="PS50113">
    <property type="entry name" value="PAC"/>
    <property type="match status" value="1"/>
</dbReference>
<feature type="domain" description="GGDEF" evidence="6">
    <location>
        <begin position="531"/>
        <end position="664"/>
    </location>
</feature>
<dbReference type="InterPro" id="IPR000160">
    <property type="entry name" value="GGDEF_dom"/>
</dbReference>
<dbReference type="InterPro" id="IPR035965">
    <property type="entry name" value="PAS-like_dom_sf"/>
</dbReference>
<dbReference type="SMART" id="SM00304">
    <property type="entry name" value="HAMP"/>
    <property type="match status" value="1"/>
</dbReference>
<protein>
    <submittedName>
        <fullName evidence="7">EAL domain-containing protein</fullName>
    </submittedName>
</protein>
<dbReference type="Gene3D" id="3.30.450.20">
    <property type="entry name" value="PAS domain"/>
    <property type="match status" value="2"/>
</dbReference>
<dbReference type="Pfam" id="PF13188">
    <property type="entry name" value="PAS_8"/>
    <property type="match status" value="1"/>
</dbReference>
<dbReference type="SUPFAM" id="SSF141868">
    <property type="entry name" value="EAL domain-like"/>
    <property type="match status" value="1"/>
</dbReference>
<keyword evidence="1" id="KW-0812">Transmembrane</keyword>
<evidence type="ECO:0000313" key="8">
    <source>
        <dbReference type="Proteomes" id="UP001165395"/>
    </source>
</evidence>
<dbReference type="InterPro" id="IPR000014">
    <property type="entry name" value="PAS"/>
</dbReference>
<dbReference type="NCBIfam" id="TIGR00254">
    <property type="entry name" value="GGDEF"/>
    <property type="match status" value="1"/>
</dbReference>
<dbReference type="InterPro" id="IPR001633">
    <property type="entry name" value="EAL_dom"/>
</dbReference>
<dbReference type="SMART" id="SM00086">
    <property type="entry name" value="PAC"/>
    <property type="match status" value="1"/>
</dbReference>
<organism evidence="7 8">
    <name type="scientific">Leeia speluncae</name>
    <dbReference type="NCBI Taxonomy" id="2884804"/>
    <lineage>
        <taxon>Bacteria</taxon>
        <taxon>Pseudomonadati</taxon>
        <taxon>Pseudomonadota</taxon>
        <taxon>Betaproteobacteria</taxon>
        <taxon>Neisseriales</taxon>
        <taxon>Leeiaceae</taxon>
        <taxon>Leeia</taxon>
    </lineage>
</organism>
<reference evidence="7" key="1">
    <citation type="submission" date="2021-10" db="EMBL/GenBank/DDBJ databases">
        <title>The complete genome sequence of Leeia sp. TBRC 13508.</title>
        <authorList>
            <person name="Charoenyingcharoen P."/>
            <person name="Yukphan P."/>
        </authorList>
    </citation>
    <scope>NUCLEOTIDE SEQUENCE</scope>
    <source>
        <strain evidence="7">TBRC 13508</strain>
    </source>
</reference>
<dbReference type="Gene3D" id="3.20.20.450">
    <property type="entry name" value="EAL domain"/>
    <property type="match status" value="1"/>
</dbReference>
<keyword evidence="1" id="KW-1133">Transmembrane helix</keyword>
<dbReference type="PANTHER" id="PTHR44757">
    <property type="entry name" value="DIGUANYLATE CYCLASE DGCP"/>
    <property type="match status" value="1"/>
</dbReference>
<dbReference type="InterPro" id="IPR000700">
    <property type="entry name" value="PAS-assoc_C"/>
</dbReference>
<dbReference type="SUPFAM" id="SSF55785">
    <property type="entry name" value="PYP-like sensor domain (PAS domain)"/>
    <property type="match status" value="2"/>
</dbReference>
<feature type="transmembrane region" description="Helical" evidence="1">
    <location>
        <begin position="12"/>
        <end position="33"/>
    </location>
</feature>
<evidence type="ECO:0000259" key="3">
    <source>
        <dbReference type="PROSITE" id="PS50113"/>
    </source>
</evidence>
<dbReference type="PROSITE" id="PS50887">
    <property type="entry name" value="GGDEF"/>
    <property type="match status" value="1"/>
</dbReference>
<feature type="domain" description="PAS" evidence="2">
    <location>
        <begin position="246"/>
        <end position="306"/>
    </location>
</feature>
<dbReference type="NCBIfam" id="TIGR00229">
    <property type="entry name" value="sensory_box"/>
    <property type="match status" value="2"/>
</dbReference>
<comment type="caution">
    <text evidence="7">The sequence shown here is derived from an EMBL/GenBank/DDBJ whole genome shotgun (WGS) entry which is preliminary data.</text>
</comment>
<dbReference type="CDD" id="cd01948">
    <property type="entry name" value="EAL"/>
    <property type="match status" value="1"/>
</dbReference>
<dbReference type="InterPro" id="IPR029787">
    <property type="entry name" value="Nucleotide_cyclase"/>
</dbReference>
<feature type="transmembrane region" description="Helical" evidence="1">
    <location>
        <begin position="146"/>
        <end position="166"/>
    </location>
</feature>
<dbReference type="Pfam" id="PF00563">
    <property type="entry name" value="EAL"/>
    <property type="match status" value="1"/>
</dbReference>
<dbReference type="PROSITE" id="PS50885">
    <property type="entry name" value="HAMP"/>
    <property type="match status" value="1"/>
</dbReference>
<dbReference type="Proteomes" id="UP001165395">
    <property type="component" value="Unassembled WGS sequence"/>
</dbReference>
<accession>A0ABS8D2P1</accession>
<dbReference type="Pfam" id="PF13426">
    <property type="entry name" value="PAS_9"/>
    <property type="match status" value="1"/>
</dbReference>
<dbReference type="Gene3D" id="3.30.70.270">
    <property type="match status" value="1"/>
</dbReference>
<dbReference type="PROSITE" id="PS50112">
    <property type="entry name" value="PAS"/>
    <property type="match status" value="1"/>
</dbReference>
<evidence type="ECO:0000259" key="5">
    <source>
        <dbReference type="PROSITE" id="PS50885"/>
    </source>
</evidence>
<feature type="domain" description="HAMP" evidence="5">
    <location>
        <begin position="168"/>
        <end position="220"/>
    </location>
</feature>
<feature type="domain" description="EAL" evidence="4">
    <location>
        <begin position="673"/>
        <end position="927"/>
    </location>
</feature>
<dbReference type="InterPro" id="IPR043128">
    <property type="entry name" value="Rev_trsase/Diguanyl_cyclase"/>
</dbReference>
<dbReference type="Pfam" id="PF00990">
    <property type="entry name" value="GGDEF"/>
    <property type="match status" value="1"/>
</dbReference>
<proteinExistence type="predicted"/>
<evidence type="ECO:0000256" key="1">
    <source>
        <dbReference type="SAM" id="Phobius"/>
    </source>
</evidence>
<dbReference type="RefSeq" id="WP_227178187.1">
    <property type="nucleotide sequence ID" value="NZ_JAJBZT010000001.1"/>
</dbReference>
<name>A0ABS8D2P1_9NEIS</name>
<dbReference type="PANTHER" id="PTHR44757:SF2">
    <property type="entry name" value="BIOFILM ARCHITECTURE MAINTENANCE PROTEIN MBAA"/>
    <property type="match status" value="1"/>
</dbReference>
<dbReference type="EMBL" id="JAJBZT010000001">
    <property type="protein sequence ID" value="MCB6182455.1"/>
    <property type="molecule type" value="Genomic_DNA"/>
</dbReference>
<dbReference type="SUPFAM" id="SSF55073">
    <property type="entry name" value="Nucleotide cyclase"/>
    <property type="match status" value="1"/>
</dbReference>
<sequence length="929" mass="104363">MKLKPRLTLRSALIITVVLALLIPAVGTGLYAIKKRRADLYDAFMTDQTRLAEILSLGMQEPVWNLSPESAKPILEALSSDRRISSIEVHAENVGTFLSLTHSEFATGKPYVVKRPIVRKGAQIGEVQIVMHDGQLQEQLTIYEKTFLNILLGQILLSMIMILVLLQRRLLDPLRKLISESTSLARRELDEPFVWERTDELGMLGQSLETTRMALNNLFVAQEETNIRLEEELEERKKSAQALALSEDRYRSLIENAPEAIVVIDVNTGTFTDANPFACSLYNLTREKLLSLTLWDGLITPAFQPDGKSSSDLGHKILDAAFAGKPQVLEWQHTTARNPNLFVEIRLSRMPSMNGNFVRATIVDVTQRKLIEEGLQLASKAIQQSRDGILILDNEFRIISANPAFCQMLATTEDHLIGVVAPMLKGRDHYHTLIDTIQHHLNSHTFWEGEIWTRKENGEMFLELVTLSPIRGDDGAIRNFVCITSDITEQKQHADHIWHLAHHDTVTGLPNRNLLHDRLMQSILQAERNHKKSALLFIDLDRFKNINDTLGHSFGDRLLKHVADRLIGCVGHADTVARIGGDEFVIVLSGLDDAKEAENTALKIMEALTSTFVIDNMDLHITPSIGIALCPDDGSTVDGLMRNADTAMYFAKDSGRNNYQFFKQSMNTAATERLDMERQLRIAIRNDQFELHYQPQIDLITKELVGMEALIRWRHPELGLVSPLRFIPIAEETGLIVPIGEWVLREACRQTKVWEDAGLKVVPVAVNLSARQFLKGSLVETVASALAESRLDPELLQLEITESLLMYEVEDTIQLLSRLNELGVSLAIDDFGTGYSSLSYLKRFPIDHLKIDRSFVRDVINDPDDASITSAIIAMAHNLKLKVVAEGVETEQQASFLKELGCEFAQGFLYSKPLPSAEMALFMQNEIPA</sequence>
<dbReference type="InterPro" id="IPR003660">
    <property type="entry name" value="HAMP_dom"/>
</dbReference>
<keyword evidence="8" id="KW-1185">Reference proteome</keyword>
<keyword evidence="1" id="KW-0472">Membrane</keyword>
<evidence type="ECO:0000259" key="2">
    <source>
        <dbReference type="PROSITE" id="PS50112"/>
    </source>
</evidence>